<dbReference type="Pfam" id="PF22468">
    <property type="entry name" value="ACT_9"/>
    <property type="match status" value="1"/>
</dbReference>
<dbReference type="PIRSF" id="PIRSF000726">
    <property type="entry name" value="Asp_kin"/>
    <property type="match status" value="1"/>
</dbReference>
<dbReference type="InterPro" id="IPR001048">
    <property type="entry name" value="Asp/Glu/Uridylate_kinase"/>
</dbReference>
<dbReference type="InterPro" id="IPR005260">
    <property type="entry name" value="Asp_kin_monofn"/>
</dbReference>
<dbReference type="GO" id="GO:0005829">
    <property type="term" value="C:cytosol"/>
    <property type="evidence" value="ECO:0007669"/>
    <property type="project" value="TreeGrafter"/>
</dbReference>
<evidence type="ECO:0000256" key="10">
    <source>
        <dbReference type="ARBA" id="ARBA00022777"/>
    </source>
</evidence>
<dbReference type="GO" id="GO:0009088">
    <property type="term" value="P:threonine biosynthetic process"/>
    <property type="evidence" value="ECO:0007669"/>
    <property type="project" value="UniProtKB-UniPathway"/>
</dbReference>
<evidence type="ECO:0000256" key="14">
    <source>
        <dbReference type="PIRSR" id="PIRSR000726-1"/>
    </source>
</evidence>
<evidence type="ECO:0000256" key="12">
    <source>
        <dbReference type="ARBA" id="ARBA00023154"/>
    </source>
</evidence>
<comment type="pathway">
    <text evidence="2 16">Amino-acid biosynthesis; L-methionine biosynthesis via de novo pathway; L-homoserine from L-aspartate: step 1/3.</text>
</comment>
<dbReference type="InterPro" id="IPR036393">
    <property type="entry name" value="AceGlu_kinase-like_sf"/>
</dbReference>
<dbReference type="Pfam" id="PF00696">
    <property type="entry name" value="AA_kinase"/>
    <property type="match status" value="1"/>
</dbReference>
<dbReference type="OrthoDB" id="9799110at2"/>
<evidence type="ECO:0000256" key="3">
    <source>
        <dbReference type="ARBA" id="ARBA00005139"/>
    </source>
</evidence>
<dbReference type="Proteomes" id="UP000253918">
    <property type="component" value="Unassembled WGS sequence"/>
</dbReference>
<feature type="binding site" evidence="14">
    <location>
        <position position="47"/>
    </location>
    <ligand>
        <name>substrate</name>
    </ligand>
</feature>
<dbReference type="RefSeq" id="WP_114688279.1">
    <property type="nucleotide sequence ID" value="NZ_QQNB01000003.1"/>
</dbReference>
<dbReference type="InterPro" id="IPR001341">
    <property type="entry name" value="Asp_kinase"/>
</dbReference>
<evidence type="ECO:0000256" key="8">
    <source>
        <dbReference type="ARBA" id="ARBA00022679"/>
    </source>
</evidence>
<gene>
    <name evidence="18" type="ORF">DVW87_13115</name>
</gene>
<dbReference type="UniPathway" id="UPA00051">
    <property type="reaction ID" value="UER00462"/>
</dbReference>
<dbReference type="AlphaFoldDB" id="A0A369VTZ2"/>
<keyword evidence="12" id="KW-0457">Lysine biosynthesis</keyword>
<dbReference type="PANTHER" id="PTHR21499:SF3">
    <property type="entry name" value="ASPARTOKINASE"/>
    <property type="match status" value="1"/>
</dbReference>
<keyword evidence="8 15" id="KW-0808">Transferase</keyword>
<dbReference type="NCBIfam" id="TIGR00657">
    <property type="entry name" value="asp_kinases"/>
    <property type="match status" value="1"/>
</dbReference>
<dbReference type="InterPro" id="IPR041740">
    <property type="entry name" value="AKii-LysC-BS"/>
</dbReference>
<reference evidence="18 19" key="1">
    <citation type="submission" date="2018-07" db="EMBL/GenBank/DDBJ databases">
        <title>a novel species of Sphingomonas isolated from the rhizosphere soil of Araceae plant.</title>
        <authorList>
            <person name="Zhiyong W."/>
            <person name="Qinglan Z."/>
            <person name="Zhiwei F."/>
            <person name="Ding X."/>
            <person name="Gejiao W."/>
            <person name="Shixue Z."/>
        </authorList>
    </citation>
    <scope>NUCLEOTIDE SEQUENCE [LARGE SCALE GENOMIC DNA]</scope>
    <source>
        <strain evidence="18 19">WZY 27</strain>
    </source>
</reference>
<evidence type="ECO:0000256" key="2">
    <source>
        <dbReference type="ARBA" id="ARBA00004986"/>
    </source>
</evidence>
<sequence length="420" mass="44198">MARIVMKFGGTSMAGIERIRNVAARVKRETDKGNQVAVVVSAMAGETDRLVNFCREASALYDPREYDVVVSAGEQVTSGLLAIALQEIGVPARSWLGWQLPIHTSDAFAKARIRTVDTHALDAALAGGEVAVIPGFQGVAENGRVTTLGRGGSDTSAVAVAAAMKAERCDIYTDVDGVYTTDPRIVPRARKLKQVTYEEMLELASVGAKVLQTRSVGLAMKEGVRVQVLSSFGDGPDADTLPGTMIVGEEEITQVERQLITGIAHDKNEAKITLTSVPDRPGAVASIFAPLADAGINVDMIIQNIAHSYGVAAASTDVTFTVPSTDLARSLDVLGNAQATIGFEKLVHDTKVAKISVVGVGMRSHAGVASTMFTTLGARGINVLAISTSEIKVSVLIDEDETELAVRVLHSAYGLDAQAA</sequence>
<dbReference type="GO" id="GO:0005524">
    <property type="term" value="F:ATP binding"/>
    <property type="evidence" value="ECO:0007669"/>
    <property type="project" value="UniProtKB-KW"/>
</dbReference>
<evidence type="ECO:0000256" key="5">
    <source>
        <dbReference type="ARBA" id="ARBA00013059"/>
    </source>
</evidence>
<keyword evidence="10 15" id="KW-0418">Kinase</keyword>
<evidence type="ECO:0000256" key="4">
    <source>
        <dbReference type="ARBA" id="ARBA00010122"/>
    </source>
</evidence>
<comment type="pathway">
    <text evidence="3 16">Amino-acid biosynthesis; L-threonine biosynthesis; L-threonine from L-aspartate: step 1/5.</text>
</comment>
<keyword evidence="11 14" id="KW-0067">ATP-binding</keyword>
<dbReference type="CDD" id="cd04261">
    <property type="entry name" value="AAK_AKii-LysC-BS"/>
    <property type="match status" value="1"/>
</dbReference>
<dbReference type="InterPro" id="IPR054352">
    <property type="entry name" value="ACT_Aspartokinase"/>
</dbReference>
<feature type="binding site" evidence="14">
    <location>
        <position position="74"/>
    </location>
    <ligand>
        <name>substrate</name>
    </ligand>
</feature>
<feature type="domain" description="ACT" evidence="17">
    <location>
        <begin position="272"/>
        <end position="352"/>
    </location>
</feature>
<evidence type="ECO:0000256" key="16">
    <source>
        <dbReference type="RuleBase" id="RU004249"/>
    </source>
</evidence>
<evidence type="ECO:0000256" key="7">
    <source>
        <dbReference type="ARBA" id="ARBA00022605"/>
    </source>
</evidence>
<dbReference type="SUPFAM" id="SSF55021">
    <property type="entry name" value="ACT-like"/>
    <property type="match status" value="2"/>
</dbReference>
<dbReference type="InterPro" id="IPR045865">
    <property type="entry name" value="ACT-like_dom_sf"/>
</dbReference>
<dbReference type="InterPro" id="IPR002912">
    <property type="entry name" value="ACT_dom"/>
</dbReference>
<dbReference type="GO" id="GO:0004072">
    <property type="term" value="F:aspartate kinase activity"/>
    <property type="evidence" value="ECO:0007669"/>
    <property type="project" value="UniProtKB-EC"/>
</dbReference>
<dbReference type="Gene3D" id="3.40.1160.10">
    <property type="entry name" value="Acetylglutamate kinase-like"/>
    <property type="match status" value="1"/>
</dbReference>
<evidence type="ECO:0000259" key="17">
    <source>
        <dbReference type="PROSITE" id="PS51671"/>
    </source>
</evidence>
<comment type="catalytic activity">
    <reaction evidence="13 15">
        <text>L-aspartate + ATP = 4-phospho-L-aspartate + ADP</text>
        <dbReference type="Rhea" id="RHEA:23776"/>
        <dbReference type="ChEBI" id="CHEBI:29991"/>
        <dbReference type="ChEBI" id="CHEBI:30616"/>
        <dbReference type="ChEBI" id="CHEBI:57535"/>
        <dbReference type="ChEBI" id="CHEBI:456216"/>
        <dbReference type="EC" id="2.7.2.4"/>
    </reaction>
</comment>
<dbReference type="GO" id="GO:0009089">
    <property type="term" value="P:lysine biosynthetic process via diaminopimelate"/>
    <property type="evidence" value="ECO:0007669"/>
    <property type="project" value="UniProtKB-UniPathway"/>
</dbReference>
<proteinExistence type="inferred from homology"/>
<keyword evidence="19" id="KW-1185">Reference proteome</keyword>
<dbReference type="FunFam" id="3.40.1160.10:FF:000002">
    <property type="entry name" value="Aspartokinase"/>
    <property type="match status" value="1"/>
</dbReference>
<dbReference type="FunFam" id="3.30.2130.10:FF:000002">
    <property type="entry name" value="Aspartokinase"/>
    <property type="match status" value="1"/>
</dbReference>
<evidence type="ECO:0000256" key="13">
    <source>
        <dbReference type="ARBA" id="ARBA00047872"/>
    </source>
</evidence>
<dbReference type="CDD" id="cd04923">
    <property type="entry name" value="ACT_AK-LysC-DapG-like_2"/>
    <property type="match status" value="1"/>
</dbReference>
<dbReference type="UniPathway" id="UPA00050">
    <property type="reaction ID" value="UER00461"/>
</dbReference>
<dbReference type="Gene3D" id="3.30.2130.10">
    <property type="entry name" value="VC0802-like"/>
    <property type="match status" value="1"/>
</dbReference>
<evidence type="ECO:0000256" key="1">
    <source>
        <dbReference type="ARBA" id="ARBA00004766"/>
    </source>
</evidence>
<dbReference type="PANTHER" id="PTHR21499">
    <property type="entry name" value="ASPARTATE KINASE"/>
    <property type="match status" value="1"/>
</dbReference>
<evidence type="ECO:0000313" key="19">
    <source>
        <dbReference type="Proteomes" id="UP000253918"/>
    </source>
</evidence>
<accession>A0A369VTZ2</accession>
<evidence type="ECO:0000256" key="11">
    <source>
        <dbReference type="ARBA" id="ARBA00022840"/>
    </source>
</evidence>
<dbReference type="EMBL" id="QQNB01000003">
    <property type="protein sequence ID" value="RDE04542.1"/>
    <property type="molecule type" value="Genomic_DNA"/>
</dbReference>
<dbReference type="NCBIfam" id="NF005154">
    <property type="entry name" value="PRK06635.1-2"/>
    <property type="match status" value="1"/>
</dbReference>
<feature type="domain" description="ACT" evidence="17">
    <location>
        <begin position="357"/>
        <end position="420"/>
    </location>
</feature>
<dbReference type="EC" id="2.7.2.4" evidence="5 15"/>
<evidence type="ECO:0000256" key="15">
    <source>
        <dbReference type="RuleBase" id="RU003448"/>
    </source>
</evidence>
<keyword evidence="7 16" id="KW-0028">Amino-acid biosynthesis</keyword>
<dbReference type="InterPro" id="IPR018042">
    <property type="entry name" value="Aspartate_kinase_CS"/>
</dbReference>
<dbReference type="CDD" id="cd04913">
    <property type="entry name" value="ACT_AKii-LysC-BS-like_1"/>
    <property type="match status" value="1"/>
</dbReference>
<evidence type="ECO:0000313" key="18">
    <source>
        <dbReference type="EMBL" id="RDE04542.1"/>
    </source>
</evidence>
<keyword evidence="9 14" id="KW-0547">Nucleotide-binding</keyword>
<evidence type="ECO:0000256" key="9">
    <source>
        <dbReference type="ARBA" id="ARBA00022741"/>
    </source>
</evidence>
<feature type="binding site" evidence="14">
    <location>
        <position position="179"/>
    </location>
    <ligand>
        <name>ATP</name>
        <dbReference type="ChEBI" id="CHEBI:30616"/>
    </ligand>
</feature>
<feature type="binding site" evidence="14">
    <location>
        <begin position="173"/>
        <end position="174"/>
    </location>
    <ligand>
        <name>ATP</name>
        <dbReference type="ChEBI" id="CHEBI:30616"/>
    </ligand>
</feature>
<dbReference type="NCBIfam" id="NF005155">
    <property type="entry name" value="PRK06635.1-4"/>
    <property type="match status" value="1"/>
</dbReference>
<dbReference type="SUPFAM" id="SSF53633">
    <property type="entry name" value="Carbamate kinase-like"/>
    <property type="match status" value="1"/>
</dbReference>
<dbReference type="Pfam" id="PF01842">
    <property type="entry name" value="ACT"/>
    <property type="match status" value="1"/>
</dbReference>
<feature type="binding site" evidence="14">
    <location>
        <position position="184"/>
    </location>
    <ligand>
        <name>ATP</name>
        <dbReference type="ChEBI" id="CHEBI:30616"/>
    </ligand>
</feature>
<dbReference type="PROSITE" id="PS00324">
    <property type="entry name" value="ASPARTOKINASE"/>
    <property type="match status" value="1"/>
</dbReference>
<comment type="caution">
    <text evidence="18">The sequence shown here is derived from an EMBL/GenBank/DDBJ whole genome shotgun (WGS) entry which is preliminary data.</text>
</comment>
<comment type="pathway">
    <text evidence="1 16">Amino-acid biosynthesis; L-lysine biosynthesis via DAP pathway; (S)-tetrahydrodipicolinate from L-aspartate: step 1/4.</text>
</comment>
<dbReference type="GO" id="GO:0009090">
    <property type="term" value="P:homoserine biosynthetic process"/>
    <property type="evidence" value="ECO:0007669"/>
    <property type="project" value="TreeGrafter"/>
</dbReference>
<organism evidence="18 19">
    <name type="scientific">Sphingomonas aracearum</name>
    <dbReference type="NCBI Taxonomy" id="2283317"/>
    <lineage>
        <taxon>Bacteria</taxon>
        <taxon>Pseudomonadati</taxon>
        <taxon>Pseudomonadota</taxon>
        <taxon>Alphaproteobacteria</taxon>
        <taxon>Sphingomonadales</taxon>
        <taxon>Sphingomonadaceae</taxon>
        <taxon>Sphingomonas</taxon>
    </lineage>
</organism>
<protein>
    <recommendedName>
        <fullName evidence="6 15">Aspartokinase</fullName>
        <ecNumber evidence="5 15">2.7.2.4</ecNumber>
    </recommendedName>
</protein>
<evidence type="ECO:0000256" key="6">
    <source>
        <dbReference type="ARBA" id="ARBA00016273"/>
    </source>
</evidence>
<feature type="binding site" evidence="14">
    <location>
        <begin position="7"/>
        <end position="10"/>
    </location>
    <ligand>
        <name>ATP</name>
        <dbReference type="ChEBI" id="CHEBI:30616"/>
    </ligand>
</feature>
<comment type="similarity">
    <text evidence="4 15">Belongs to the aspartokinase family.</text>
</comment>
<feature type="binding site" evidence="14">
    <location>
        <begin position="209"/>
        <end position="210"/>
    </location>
    <ligand>
        <name>ATP</name>
        <dbReference type="ChEBI" id="CHEBI:30616"/>
    </ligand>
</feature>
<dbReference type="PROSITE" id="PS51671">
    <property type="entry name" value="ACT"/>
    <property type="match status" value="2"/>
</dbReference>
<name>A0A369VTZ2_9SPHN</name>
<dbReference type="NCBIfam" id="TIGR00656">
    <property type="entry name" value="asp_kin_monofn"/>
    <property type="match status" value="1"/>
</dbReference>
<dbReference type="UniPathway" id="UPA00034">
    <property type="reaction ID" value="UER00015"/>
</dbReference>